<reference evidence="3 4" key="1">
    <citation type="submission" date="2016-12" db="EMBL/GenBank/DDBJ databases">
        <title>Complete Genome Sequence of Lactobacillus fermentum Strain SNUV175, a Probiotic for Treatment of Bacterial Vaginosis.</title>
        <authorList>
            <person name="Lee S."/>
            <person name="You H.J."/>
            <person name="Kwon B."/>
            <person name="Ko G."/>
        </authorList>
    </citation>
    <scope>NUCLEOTIDE SEQUENCE [LARGE SCALE GENOMIC DNA]</scope>
    <source>
        <strain evidence="3 4">SNUV175</strain>
    </source>
</reference>
<gene>
    <name evidence="3" type="ORF">BUW47_05810</name>
</gene>
<dbReference type="GO" id="GO:0008982">
    <property type="term" value="F:protein-N(PI)-phosphohistidine-sugar phosphotransferase activity"/>
    <property type="evidence" value="ECO:0007669"/>
    <property type="project" value="InterPro"/>
</dbReference>
<dbReference type="Pfam" id="PF02302">
    <property type="entry name" value="PTS_IIB"/>
    <property type="match status" value="1"/>
</dbReference>
<sequence>MKFLAACANGSGTSLMMMRSAQKALEKSGFKNIQGNHCSVSEAKGTAKNYDVVFTSVAFNNMFEDARKAGATVLPIKNPMSVPEIVKAIKDADLKSKFK</sequence>
<evidence type="ECO:0000256" key="1">
    <source>
        <dbReference type="ARBA" id="ARBA00022679"/>
    </source>
</evidence>
<organism evidence="3 4">
    <name type="scientific">Limosilactobacillus fermentum</name>
    <name type="common">Lactobacillus fermentum</name>
    <dbReference type="NCBI Taxonomy" id="1613"/>
    <lineage>
        <taxon>Bacteria</taxon>
        <taxon>Bacillati</taxon>
        <taxon>Bacillota</taxon>
        <taxon>Bacilli</taxon>
        <taxon>Lactobacillales</taxon>
        <taxon>Lactobacillaceae</taxon>
        <taxon>Limosilactobacillus</taxon>
    </lineage>
</organism>
<protein>
    <submittedName>
        <fullName evidence="3">PTS ascorbate transporter subunit IIB</fullName>
    </submittedName>
</protein>
<dbReference type="AlphaFoldDB" id="A0A1L7GVI5"/>
<dbReference type="PROSITE" id="PS51099">
    <property type="entry name" value="PTS_EIIB_TYPE_2"/>
    <property type="match status" value="1"/>
</dbReference>
<dbReference type="InterPro" id="IPR013011">
    <property type="entry name" value="PTS_EIIB_2"/>
</dbReference>
<evidence type="ECO:0000313" key="4">
    <source>
        <dbReference type="Proteomes" id="UP000185427"/>
    </source>
</evidence>
<feature type="domain" description="PTS EIIB type-2" evidence="2">
    <location>
        <begin position="1"/>
        <end position="97"/>
    </location>
</feature>
<evidence type="ECO:0000259" key="2">
    <source>
        <dbReference type="PROSITE" id="PS51099"/>
    </source>
</evidence>
<dbReference type="Proteomes" id="UP000185427">
    <property type="component" value="Chromosome"/>
</dbReference>
<proteinExistence type="predicted"/>
<dbReference type="InterPro" id="IPR003501">
    <property type="entry name" value="PTS_EIIB_2/3"/>
</dbReference>
<dbReference type="Gene3D" id="3.40.50.2300">
    <property type="match status" value="1"/>
</dbReference>
<dbReference type="CDD" id="cd05563">
    <property type="entry name" value="PTS_IIB_ascorbate"/>
    <property type="match status" value="1"/>
</dbReference>
<evidence type="ECO:0000313" key="3">
    <source>
        <dbReference type="EMBL" id="APU45971.1"/>
    </source>
</evidence>
<dbReference type="OrthoDB" id="6603449at2"/>
<dbReference type="GO" id="GO:0009401">
    <property type="term" value="P:phosphoenolpyruvate-dependent sugar phosphotransferase system"/>
    <property type="evidence" value="ECO:0007669"/>
    <property type="project" value="InterPro"/>
</dbReference>
<dbReference type="EMBL" id="CP019030">
    <property type="protein sequence ID" value="APU45971.1"/>
    <property type="molecule type" value="Genomic_DNA"/>
</dbReference>
<name>A0A1L7GVI5_LIMFE</name>
<dbReference type="SUPFAM" id="SSF52794">
    <property type="entry name" value="PTS system IIB component-like"/>
    <property type="match status" value="1"/>
</dbReference>
<dbReference type="InterPro" id="IPR036095">
    <property type="entry name" value="PTS_EIIB-like_sf"/>
</dbReference>
<keyword evidence="1" id="KW-0808">Transferase</keyword>
<accession>A0A1L7GVI5</accession>
<dbReference type="RefSeq" id="WP_075667381.1">
    <property type="nucleotide sequence ID" value="NZ_CP019030.1"/>
</dbReference>